<dbReference type="Proteomes" id="UP001194746">
    <property type="component" value="Unassembled WGS sequence"/>
</dbReference>
<reference evidence="1" key="1">
    <citation type="journal article" date="2019" name="Beilstein J. Org. Chem.">
        <title>Nanangenines: drimane sesquiterpenoids as the dominant metabolite cohort of a novel Australian fungus, Aspergillus nanangensis.</title>
        <authorList>
            <person name="Lacey H.J."/>
            <person name="Gilchrist C.L.M."/>
            <person name="Crombie A."/>
            <person name="Kalaitzis J.A."/>
            <person name="Vuong D."/>
            <person name="Rutledge P.J."/>
            <person name="Turner P."/>
            <person name="Pitt J.I."/>
            <person name="Lacey E."/>
            <person name="Chooi Y.H."/>
            <person name="Piggott A.M."/>
        </authorList>
    </citation>
    <scope>NUCLEOTIDE SEQUENCE</scope>
    <source>
        <strain evidence="1">MST-FP2251</strain>
    </source>
</reference>
<proteinExistence type="predicted"/>
<dbReference type="EMBL" id="VCAU01000058">
    <property type="protein sequence ID" value="KAF9887613.1"/>
    <property type="molecule type" value="Genomic_DNA"/>
</dbReference>
<sequence length="111" mass="12319">MGRSATFKTAHGELLYHGDQHYELLLTCLPNIAAIDAHVSPSDPVLGIVLEESQQQSQSPLSAMIPNLTQGRLRSGISPEREGRDNPLQLTHMWLVMLYPWNLCLRDSPSG</sequence>
<accession>A0AAD4CKU9</accession>
<protein>
    <submittedName>
        <fullName evidence="1">Uncharacterized protein</fullName>
    </submittedName>
</protein>
<evidence type="ECO:0000313" key="2">
    <source>
        <dbReference type="Proteomes" id="UP001194746"/>
    </source>
</evidence>
<name>A0AAD4CKU9_ASPNN</name>
<keyword evidence="2" id="KW-1185">Reference proteome</keyword>
<comment type="caution">
    <text evidence="1">The sequence shown here is derived from an EMBL/GenBank/DDBJ whole genome shotgun (WGS) entry which is preliminary data.</text>
</comment>
<gene>
    <name evidence="1" type="ORF">FE257_009706</name>
</gene>
<evidence type="ECO:0000313" key="1">
    <source>
        <dbReference type="EMBL" id="KAF9887613.1"/>
    </source>
</evidence>
<dbReference type="AlphaFoldDB" id="A0AAD4CKU9"/>
<organism evidence="1 2">
    <name type="scientific">Aspergillus nanangensis</name>
    <dbReference type="NCBI Taxonomy" id="2582783"/>
    <lineage>
        <taxon>Eukaryota</taxon>
        <taxon>Fungi</taxon>
        <taxon>Dikarya</taxon>
        <taxon>Ascomycota</taxon>
        <taxon>Pezizomycotina</taxon>
        <taxon>Eurotiomycetes</taxon>
        <taxon>Eurotiomycetidae</taxon>
        <taxon>Eurotiales</taxon>
        <taxon>Aspergillaceae</taxon>
        <taxon>Aspergillus</taxon>
        <taxon>Aspergillus subgen. Circumdati</taxon>
    </lineage>
</organism>
<reference evidence="1" key="2">
    <citation type="submission" date="2020-02" db="EMBL/GenBank/DDBJ databases">
        <authorList>
            <person name="Gilchrist C.L.M."/>
            <person name="Chooi Y.-H."/>
        </authorList>
    </citation>
    <scope>NUCLEOTIDE SEQUENCE</scope>
    <source>
        <strain evidence="1">MST-FP2251</strain>
    </source>
</reference>